<dbReference type="InterPro" id="IPR007791">
    <property type="entry name" value="DjlA_N"/>
</dbReference>
<dbReference type="EMBL" id="PVNL01000120">
    <property type="protein sequence ID" value="PRP99679.1"/>
    <property type="molecule type" value="Genomic_DNA"/>
</dbReference>
<dbReference type="SUPFAM" id="SSF56112">
    <property type="entry name" value="Protein kinase-like (PK-like)"/>
    <property type="match status" value="1"/>
</dbReference>
<sequence length="658" mass="72133">MSDLPPPQQQPPPPATAQPAAGPDTLLGAVLADRYEVLERIGEGGMGSVYVGQHVTLGKKVALKVLKSELCYDKTIVERFLREAKATSSIEHENVVDILDFGHTPTGSAFFVMEFLRGQELTHLIEQVGRVPWQRAKSILIQTAYGLGAAHDNGIIHRDMKPGNVFLIKRSGRADFVKILDFGIAKVEDEAALTRAGMVFGTAAYMAPEQATAGQLDGRADMYALSCMAFEMLTGRLPFDAKHPLKMLNCHIREPAPSMRSLVPEAGIPEAVDAVILRALSKLPNDRYPDMYAFASALEAIPAGDPAGAQLPPPLVALEATVNIDVNTMKAMQAREQAQARAQSEQASERTEPRQVVLPKGSPRQAPRVQPPVHSKPSNHANKRPPRPQPRRAPISATQAMTSPPPVIPGDVVAFPPELPGLAWVFVGLVESADGHLTNDDLHAVAKRLHRWVPALGLEQLSALVRHTVADYRALPDVATRGARTREYNTELAKLLPRKRLAEVLSALYEIASDDGEIRDQELRFIVNSTQQLGLSPDPRLLAIAFLYLTLSVADGHVDEAEKMVLRQQAQQWAPDISIAERAVVIRWAVAEFKRRPEFPDKLQCAREAAEQLSVTTDRATRRRILADLWRIAGADGHISPEEQAFIGEMVHLLKLSD</sequence>
<evidence type="ECO:0000313" key="9">
    <source>
        <dbReference type="Proteomes" id="UP000238823"/>
    </source>
</evidence>
<dbReference type="Pfam" id="PF05099">
    <property type="entry name" value="TerB"/>
    <property type="match status" value="1"/>
</dbReference>
<dbReference type="EC" id="2.7.11.1" evidence="8"/>
<feature type="compositionally biased region" description="Basic residues" evidence="6">
    <location>
        <begin position="381"/>
        <end position="390"/>
    </location>
</feature>
<keyword evidence="2 5" id="KW-0547">Nucleotide-binding</keyword>
<feature type="compositionally biased region" description="Low complexity" evidence="6">
    <location>
        <begin position="334"/>
        <end position="346"/>
    </location>
</feature>
<dbReference type="SMART" id="SM00220">
    <property type="entry name" value="S_TKc"/>
    <property type="match status" value="1"/>
</dbReference>
<dbReference type="InterPro" id="IPR029024">
    <property type="entry name" value="TerB-like"/>
</dbReference>
<dbReference type="InterPro" id="IPR017441">
    <property type="entry name" value="Protein_kinase_ATP_BS"/>
</dbReference>
<dbReference type="AlphaFoldDB" id="A0A2S9Y3K5"/>
<dbReference type="OrthoDB" id="5481250at2"/>
<proteinExistence type="predicted"/>
<dbReference type="GO" id="GO:0005524">
    <property type="term" value="F:ATP binding"/>
    <property type="evidence" value="ECO:0007669"/>
    <property type="project" value="UniProtKB-UniRule"/>
</dbReference>
<keyword evidence="1 8" id="KW-0808">Transferase</keyword>
<evidence type="ECO:0000259" key="7">
    <source>
        <dbReference type="PROSITE" id="PS50011"/>
    </source>
</evidence>
<protein>
    <submittedName>
        <fullName evidence="8">Serine/threonine-protein kinase Pkn1</fullName>
        <ecNumber evidence="8">2.7.11.1</ecNumber>
    </submittedName>
</protein>
<evidence type="ECO:0000256" key="5">
    <source>
        <dbReference type="PROSITE-ProRule" id="PRU10141"/>
    </source>
</evidence>
<gene>
    <name evidence="8" type="primary">pkn1_16</name>
    <name evidence="8" type="ORF">ENSA7_63190</name>
</gene>
<organism evidence="8 9">
    <name type="scientific">Enhygromyxa salina</name>
    <dbReference type="NCBI Taxonomy" id="215803"/>
    <lineage>
        <taxon>Bacteria</taxon>
        <taxon>Pseudomonadati</taxon>
        <taxon>Myxococcota</taxon>
        <taxon>Polyangia</taxon>
        <taxon>Nannocystales</taxon>
        <taxon>Nannocystaceae</taxon>
        <taxon>Enhygromyxa</taxon>
    </lineage>
</organism>
<evidence type="ECO:0000256" key="2">
    <source>
        <dbReference type="ARBA" id="ARBA00022741"/>
    </source>
</evidence>
<dbReference type="PROSITE" id="PS00107">
    <property type="entry name" value="PROTEIN_KINASE_ATP"/>
    <property type="match status" value="1"/>
</dbReference>
<dbReference type="PANTHER" id="PTHR43289:SF34">
    <property type="entry name" value="SERINE_THREONINE-PROTEIN KINASE YBDM-RELATED"/>
    <property type="match status" value="1"/>
</dbReference>
<feature type="region of interest" description="Disordered" evidence="6">
    <location>
        <begin position="1"/>
        <end position="22"/>
    </location>
</feature>
<keyword evidence="3 8" id="KW-0418">Kinase</keyword>
<evidence type="ECO:0000256" key="1">
    <source>
        <dbReference type="ARBA" id="ARBA00022679"/>
    </source>
</evidence>
<reference evidence="8 9" key="1">
    <citation type="submission" date="2018-03" db="EMBL/GenBank/DDBJ databases">
        <title>Draft Genome Sequences of the Obligatory Marine Myxobacteria Enhygromyxa salina SWB007.</title>
        <authorList>
            <person name="Poehlein A."/>
            <person name="Moghaddam J.A."/>
            <person name="Harms H."/>
            <person name="Alanjari M."/>
            <person name="Koenig G.M."/>
            <person name="Daniel R."/>
            <person name="Schaeberle T.F."/>
        </authorList>
    </citation>
    <scope>NUCLEOTIDE SEQUENCE [LARGE SCALE GENOMIC DNA]</scope>
    <source>
        <strain evidence="8 9">SWB007</strain>
    </source>
</reference>
<comment type="caution">
    <text evidence="8">The sequence shown here is derived from an EMBL/GenBank/DDBJ whole genome shotgun (WGS) entry which is preliminary data.</text>
</comment>
<dbReference type="Proteomes" id="UP000238823">
    <property type="component" value="Unassembled WGS sequence"/>
</dbReference>
<dbReference type="Gene3D" id="3.30.200.20">
    <property type="entry name" value="Phosphorylase Kinase, domain 1"/>
    <property type="match status" value="1"/>
</dbReference>
<feature type="region of interest" description="Disordered" evidence="6">
    <location>
        <begin position="333"/>
        <end position="406"/>
    </location>
</feature>
<dbReference type="SUPFAM" id="SSF158682">
    <property type="entry name" value="TerB-like"/>
    <property type="match status" value="2"/>
</dbReference>
<dbReference type="GO" id="GO:0004674">
    <property type="term" value="F:protein serine/threonine kinase activity"/>
    <property type="evidence" value="ECO:0007669"/>
    <property type="project" value="UniProtKB-EC"/>
</dbReference>
<dbReference type="PANTHER" id="PTHR43289">
    <property type="entry name" value="MITOGEN-ACTIVATED PROTEIN KINASE KINASE KINASE 20-RELATED"/>
    <property type="match status" value="1"/>
</dbReference>
<dbReference type="CDD" id="cd07177">
    <property type="entry name" value="terB_like"/>
    <property type="match status" value="1"/>
</dbReference>
<dbReference type="Pfam" id="PF00069">
    <property type="entry name" value="Pkinase"/>
    <property type="match status" value="1"/>
</dbReference>
<dbReference type="Gene3D" id="1.10.3680.10">
    <property type="entry name" value="TerB-like"/>
    <property type="match status" value="2"/>
</dbReference>
<keyword evidence="4 5" id="KW-0067">ATP-binding</keyword>
<dbReference type="PROSITE" id="PS50011">
    <property type="entry name" value="PROTEIN_KINASE_DOM"/>
    <property type="match status" value="1"/>
</dbReference>
<evidence type="ECO:0000313" key="8">
    <source>
        <dbReference type="EMBL" id="PRP99679.1"/>
    </source>
</evidence>
<feature type="binding site" evidence="5">
    <location>
        <position position="64"/>
    </location>
    <ligand>
        <name>ATP</name>
        <dbReference type="ChEBI" id="CHEBI:30616"/>
    </ligand>
</feature>
<feature type="compositionally biased region" description="Pro residues" evidence="6">
    <location>
        <begin position="1"/>
        <end position="16"/>
    </location>
</feature>
<evidence type="ECO:0000256" key="6">
    <source>
        <dbReference type="SAM" id="MobiDB-lite"/>
    </source>
</evidence>
<dbReference type="CDD" id="cd14014">
    <property type="entry name" value="STKc_PknB_like"/>
    <property type="match status" value="1"/>
</dbReference>
<dbReference type="InterPro" id="IPR000719">
    <property type="entry name" value="Prot_kinase_dom"/>
</dbReference>
<dbReference type="PROSITE" id="PS00108">
    <property type="entry name" value="PROTEIN_KINASE_ST"/>
    <property type="match status" value="1"/>
</dbReference>
<evidence type="ECO:0000256" key="4">
    <source>
        <dbReference type="ARBA" id="ARBA00022840"/>
    </source>
</evidence>
<name>A0A2S9Y3K5_9BACT</name>
<dbReference type="InterPro" id="IPR008271">
    <property type="entry name" value="Ser/Thr_kinase_AS"/>
</dbReference>
<dbReference type="InterPro" id="IPR011009">
    <property type="entry name" value="Kinase-like_dom_sf"/>
</dbReference>
<accession>A0A2S9Y3K5</accession>
<evidence type="ECO:0000256" key="3">
    <source>
        <dbReference type="ARBA" id="ARBA00022777"/>
    </source>
</evidence>
<dbReference type="Gene3D" id="1.10.510.10">
    <property type="entry name" value="Transferase(Phosphotransferase) domain 1"/>
    <property type="match status" value="1"/>
</dbReference>
<dbReference type="RefSeq" id="WP_106093165.1">
    <property type="nucleotide sequence ID" value="NZ_PVNL01000120.1"/>
</dbReference>
<feature type="domain" description="Protein kinase" evidence="7">
    <location>
        <begin position="35"/>
        <end position="301"/>
    </location>
</feature>